<dbReference type="PANTHER" id="PTHR14742">
    <property type="entry name" value="RIBONUCLEASE P SUBUNIT P21"/>
    <property type="match status" value="1"/>
</dbReference>
<dbReference type="PANTHER" id="PTHR14742:SF3">
    <property type="entry name" value="RIBONUCLEASE MRP PROTEIN SUBUNIT SNM1"/>
    <property type="match status" value="1"/>
</dbReference>
<feature type="compositionally biased region" description="Low complexity" evidence="1">
    <location>
        <begin position="163"/>
        <end position="173"/>
    </location>
</feature>
<keyword evidence="3" id="KW-1185">Reference proteome</keyword>
<organism evidence="2 3">
    <name type="scientific">Didymella exigua CBS 183.55</name>
    <dbReference type="NCBI Taxonomy" id="1150837"/>
    <lineage>
        <taxon>Eukaryota</taxon>
        <taxon>Fungi</taxon>
        <taxon>Dikarya</taxon>
        <taxon>Ascomycota</taxon>
        <taxon>Pezizomycotina</taxon>
        <taxon>Dothideomycetes</taxon>
        <taxon>Pleosporomycetidae</taxon>
        <taxon>Pleosporales</taxon>
        <taxon>Pleosporineae</taxon>
        <taxon>Didymellaceae</taxon>
        <taxon>Didymella</taxon>
    </lineage>
</organism>
<dbReference type="AlphaFoldDB" id="A0A6A5S002"/>
<dbReference type="EMBL" id="ML978962">
    <property type="protein sequence ID" value="KAF1930837.1"/>
    <property type="molecule type" value="Genomic_DNA"/>
</dbReference>
<accession>A0A6A5S002</accession>
<evidence type="ECO:0000313" key="3">
    <source>
        <dbReference type="Proteomes" id="UP000800082"/>
    </source>
</evidence>
<evidence type="ECO:0008006" key="4">
    <source>
        <dbReference type="Google" id="ProtNLM"/>
    </source>
</evidence>
<proteinExistence type="predicted"/>
<dbReference type="OrthoDB" id="438080at2759"/>
<dbReference type="Gene3D" id="6.20.50.20">
    <property type="match status" value="1"/>
</dbReference>
<feature type="region of interest" description="Disordered" evidence="1">
    <location>
        <begin position="133"/>
        <end position="209"/>
    </location>
</feature>
<sequence>MVHSCSRQARLEQHHAQMDATELVERRSNYLRKAAHILAVSSPTAAAFLGSAQDRLLEDAEIELQQKEVDALRRSFCGACGSPMIAGWSCKVTHQADRKRVRKGRKLLKSTTQPSKQVIYICLRCERQTIQSLQARPAKHLRKSTATKTPQPLPEPKQQAQEASKVVKSVNASSKERKKARKGGLAAMLEKSKSQNTSSGGLDLMDFGM</sequence>
<reference evidence="2" key="1">
    <citation type="journal article" date="2020" name="Stud. Mycol.">
        <title>101 Dothideomycetes genomes: a test case for predicting lifestyles and emergence of pathogens.</title>
        <authorList>
            <person name="Haridas S."/>
            <person name="Albert R."/>
            <person name="Binder M."/>
            <person name="Bloem J."/>
            <person name="Labutti K."/>
            <person name="Salamov A."/>
            <person name="Andreopoulos B."/>
            <person name="Baker S."/>
            <person name="Barry K."/>
            <person name="Bills G."/>
            <person name="Bluhm B."/>
            <person name="Cannon C."/>
            <person name="Castanera R."/>
            <person name="Culley D."/>
            <person name="Daum C."/>
            <person name="Ezra D."/>
            <person name="Gonzalez J."/>
            <person name="Henrissat B."/>
            <person name="Kuo A."/>
            <person name="Liang C."/>
            <person name="Lipzen A."/>
            <person name="Lutzoni F."/>
            <person name="Magnuson J."/>
            <person name="Mondo S."/>
            <person name="Nolan M."/>
            <person name="Ohm R."/>
            <person name="Pangilinan J."/>
            <person name="Park H.-J."/>
            <person name="Ramirez L."/>
            <person name="Alfaro M."/>
            <person name="Sun H."/>
            <person name="Tritt A."/>
            <person name="Yoshinaga Y."/>
            <person name="Zwiers L.-H."/>
            <person name="Turgeon B."/>
            <person name="Goodwin S."/>
            <person name="Spatafora J."/>
            <person name="Crous P."/>
            <person name="Grigoriev I."/>
        </authorList>
    </citation>
    <scope>NUCLEOTIDE SEQUENCE</scope>
    <source>
        <strain evidence="2">CBS 183.55</strain>
    </source>
</reference>
<dbReference type="RefSeq" id="XP_033451085.1">
    <property type="nucleotide sequence ID" value="XM_033589671.1"/>
</dbReference>
<evidence type="ECO:0000313" key="2">
    <source>
        <dbReference type="EMBL" id="KAF1930837.1"/>
    </source>
</evidence>
<dbReference type="Proteomes" id="UP000800082">
    <property type="component" value="Unassembled WGS sequence"/>
</dbReference>
<dbReference type="GeneID" id="54347319"/>
<protein>
    <recommendedName>
        <fullName evidence="4">Rpr2-domain-containing protein</fullName>
    </recommendedName>
</protein>
<dbReference type="GO" id="GO:0008033">
    <property type="term" value="P:tRNA processing"/>
    <property type="evidence" value="ECO:0007669"/>
    <property type="project" value="TreeGrafter"/>
</dbReference>
<name>A0A6A5S002_9PLEO</name>
<dbReference type="Pfam" id="PF04032">
    <property type="entry name" value="Rpr2"/>
    <property type="match status" value="1"/>
</dbReference>
<gene>
    <name evidence="2" type="ORF">M421DRAFT_360723</name>
</gene>
<dbReference type="GO" id="GO:0005655">
    <property type="term" value="C:nucleolar ribonuclease P complex"/>
    <property type="evidence" value="ECO:0007669"/>
    <property type="project" value="TreeGrafter"/>
</dbReference>
<evidence type="ECO:0000256" key="1">
    <source>
        <dbReference type="SAM" id="MobiDB-lite"/>
    </source>
</evidence>
<dbReference type="InterPro" id="IPR007175">
    <property type="entry name" value="Rpr2/Snm1/Rpp21"/>
</dbReference>